<dbReference type="AlphaFoldDB" id="A0A6J4NSZ3"/>
<evidence type="ECO:0000313" key="2">
    <source>
        <dbReference type="EMBL" id="CAA9396863.1"/>
    </source>
</evidence>
<dbReference type="EMBL" id="CADCUQ010000336">
    <property type="protein sequence ID" value="CAA9396863.1"/>
    <property type="molecule type" value="Genomic_DNA"/>
</dbReference>
<protein>
    <submittedName>
        <fullName evidence="2">Uncharacterized protein</fullName>
    </submittedName>
</protein>
<feature type="compositionally biased region" description="Basic and acidic residues" evidence="1">
    <location>
        <begin position="238"/>
        <end position="259"/>
    </location>
</feature>
<gene>
    <name evidence="2" type="ORF">AVDCRST_MAG64-1481</name>
</gene>
<feature type="compositionally biased region" description="Basic and acidic residues" evidence="1">
    <location>
        <begin position="26"/>
        <end position="50"/>
    </location>
</feature>
<feature type="region of interest" description="Disordered" evidence="1">
    <location>
        <begin position="17"/>
        <end position="259"/>
    </location>
</feature>
<accession>A0A6J4NSZ3</accession>
<reference evidence="2" key="1">
    <citation type="submission" date="2020-02" db="EMBL/GenBank/DDBJ databases">
        <authorList>
            <person name="Meier V. D."/>
        </authorList>
    </citation>
    <scope>NUCLEOTIDE SEQUENCE</scope>
    <source>
        <strain evidence="2">AVDCRST_MAG64</strain>
    </source>
</reference>
<feature type="compositionally biased region" description="Basic and acidic residues" evidence="1">
    <location>
        <begin position="122"/>
        <end position="165"/>
    </location>
</feature>
<feature type="compositionally biased region" description="Basic and acidic residues" evidence="1">
    <location>
        <begin position="173"/>
        <end position="209"/>
    </location>
</feature>
<organism evidence="2">
    <name type="scientific">uncultured Phycisphaerae bacterium</name>
    <dbReference type="NCBI Taxonomy" id="904963"/>
    <lineage>
        <taxon>Bacteria</taxon>
        <taxon>Pseudomonadati</taxon>
        <taxon>Planctomycetota</taxon>
        <taxon>Phycisphaerae</taxon>
        <taxon>environmental samples</taxon>
    </lineage>
</organism>
<sequence>AEISQTVVRQCFDCGDLARAAGGGRGPDRWGGRSRLGDRRREEAHQRDAGGPEGAAGRADEVEGFAARRARGEGRVEGHDEPPQEGQGRLRVREAQGDAEGEGVAGVQGAEQGARRPGHQAGRVDEEGPQRRPRGDLPRRHGARQEGHGAQEHGEGSDRAGRERAGSQGRARRGGEGEEEARRRGRGHDAVRPGRRGTGHEDRDRRDPADDGEGATRPAEEERGRQPTTCGRHRWRRQRDAEGRHGRQRWEGRRQGLPV</sequence>
<proteinExistence type="predicted"/>
<feature type="non-terminal residue" evidence="2">
    <location>
        <position position="259"/>
    </location>
</feature>
<name>A0A6J4NSZ3_9BACT</name>
<feature type="non-terminal residue" evidence="2">
    <location>
        <position position="1"/>
    </location>
</feature>
<evidence type="ECO:0000256" key="1">
    <source>
        <dbReference type="SAM" id="MobiDB-lite"/>
    </source>
</evidence>
<feature type="compositionally biased region" description="Basic and acidic residues" evidence="1">
    <location>
        <begin position="70"/>
        <end position="82"/>
    </location>
</feature>